<dbReference type="EMBL" id="AODH01000078">
    <property type="protein sequence ID" value="EUJ34164.1"/>
    <property type="molecule type" value="Genomic_DNA"/>
</dbReference>
<name>W7C3Z7_9LIST</name>
<dbReference type="InterPro" id="IPR027417">
    <property type="entry name" value="P-loop_NTPase"/>
</dbReference>
<dbReference type="InterPro" id="IPR006505">
    <property type="entry name" value="Phage_nucleotide-bp"/>
</dbReference>
<dbReference type="PATRIC" id="fig|1265861.3.peg.2473"/>
<dbReference type="AlphaFoldDB" id="W7C3Z7"/>
<gene>
    <name evidence="1" type="ORF">BCAMP_12703</name>
</gene>
<accession>W7C3Z7</accession>
<dbReference type="Pfam" id="PF13479">
    <property type="entry name" value="AAA_24"/>
    <property type="match status" value="1"/>
</dbReference>
<evidence type="ECO:0000313" key="1">
    <source>
        <dbReference type="EMBL" id="EUJ34164.1"/>
    </source>
</evidence>
<keyword evidence="2" id="KW-1185">Reference proteome</keyword>
<dbReference type="OrthoDB" id="5413799at2"/>
<dbReference type="Proteomes" id="UP000019243">
    <property type="component" value="Unassembled WGS sequence"/>
</dbReference>
<organism evidence="1 2">
    <name type="scientific">Brochothrix campestris FSL F6-1037</name>
    <dbReference type="NCBI Taxonomy" id="1265861"/>
    <lineage>
        <taxon>Bacteria</taxon>
        <taxon>Bacillati</taxon>
        <taxon>Bacillota</taxon>
        <taxon>Bacilli</taxon>
        <taxon>Bacillales</taxon>
        <taxon>Listeriaceae</taxon>
        <taxon>Brochothrix</taxon>
    </lineage>
</organism>
<comment type="caution">
    <text evidence="1">The sequence shown here is derived from an EMBL/GenBank/DDBJ whole genome shotgun (WGS) entry which is preliminary data.</text>
</comment>
<dbReference type="NCBIfam" id="TIGR01618">
    <property type="entry name" value="phage_P_loop"/>
    <property type="match status" value="1"/>
</dbReference>
<dbReference type="SUPFAM" id="SSF52540">
    <property type="entry name" value="P-loop containing nucleoside triphosphate hydrolases"/>
    <property type="match status" value="1"/>
</dbReference>
<dbReference type="RefSeq" id="WP_035315815.1">
    <property type="nucleotide sequence ID" value="NZ_AODH01000078.1"/>
</dbReference>
<protein>
    <submittedName>
        <fullName evidence="1">Phage protein</fullName>
    </submittedName>
</protein>
<reference evidence="1 2" key="1">
    <citation type="submission" date="2012-12" db="EMBL/GenBank/DDBJ databases">
        <title>Novel taxa of Listeriaceae from agricultural environments in the United States.</title>
        <authorList>
            <person name="den Bakker H.C."/>
            <person name="Allred A."/>
            <person name="Warchocki S."/>
            <person name="Wright E.M."/>
            <person name="Burrell A."/>
            <person name="Nightingale K.K."/>
            <person name="Kephart D."/>
            <person name="Wiedmann M."/>
        </authorList>
    </citation>
    <scope>NUCLEOTIDE SEQUENCE [LARGE SCALE GENOMIC DNA]</scope>
    <source>
        <strain evidence="1 2">FSL F6-1037</strain>
    </source>
</reference>
<evidence type="ECO:0000313" key="2">
    <source>
        <dbReference type="Proteomes" id="UP000019243"/>
    </source>
</evidence>
<dbReference type="STRING" id="1265861.BCAMP_12703"/>
<sequence>MGLIKATDIVKTKSMRLIYAQPGTGKTSTARYLKGTTLVVDIDKTTGVLKGAENVDIISVDTHNAWDSFGEAIQYCKTTPHDNIFIDNVSELERALLAEMGRKGKNNLVPSMADYQRMQFYIMGAIRSLKNIDKDIFITAWETTDQFQTEGGQIYNRFLPQISAKIVDNVMGLCDVVAKLAINTEKKTRGFILEPSPGVFVKNQLDDRKGCLVEDLVQYDD</sequence>
<proteinExistence type="predicted"/>